<accession>A0A9N9JPY0</accession>
<protein>
    <submittedName>
        <fullName evidence="1">13032_t:CDS:1</fullName>
    </submittedName>
</protein>
<organism evidence="1 2">
    <name type="scientific">Dentiscutata erythropus</name>
    <dbReference type="NCBI Taxonomy" id="1348616"/>
    <lineage>
        <taxon>Eukaryota</taxon>
        <taxon>Fungi</taxon>
        <taxon>Fungi incertae sedis</taxon>
        <taxon>Mucoromycota</taxon>
        <taxon>Glomeromycotina</taxon>
        <taxon>Glomeromycetes</taxon>
        <taxon>Diversisporales</taxon>
        <taxon>Gigasporaceae</taxon>
        <taxon>Dentiscutata</taxon>
    </lineage>
</organism>
<proteinExistence type="predicted"/>
<evidence type="ECO:0000313" key="1">
    <source>
        <dbReference type="EMBL" id="CAG8791848.1"/>
    </source>
</evidence>
<name>A0A9N9JPY0_9GLOM</name>
<comment type="caution">
    <text evidence="1">The sequence shown here is derived from an EMBL/GenBank/DDBJ whole genome shotgun (WGS) entry which is preliminary data.</text>
</comment>
<dbReference type="Proteomes" id="UP000789405">
    <property type="component" value="Unassembled WGS sequence"/>
</dbReference>
<gene>
    <name evidence="1" type="ORF">DERYTH_LOCUS21581</name>
</gene>
<sequence>LLKQHEIAHSNVRKFQKQQKARHATKFTKIIRYQPGPFKVHKCLDKRAYVLHNQFGQSLKEVVHADQLKPYLSRLEPLKITNFTMDNQQVALLKLDLIMVGLYPIQPIEYPYLPNETWYEAMIKVYNATQRASQQKQRINALVYAFYMGKLIESSVTPRTKWMEFVRQKFILNEKFIYNGVTRVYQLFLTNPDQIYYTQEITFRKIAHLNNRQFKEMCEFKESSKRNFEI</sequence>
<evidence type="ECO:0000313" key="2">
    <source>
        <dbReference type="Proteomes" id="UP000789405"/>
    </source>
</evidence>
<dbReference type="OrthoDB" id="2333764at2759"/>
<reference evidence="1" key="1">
    <citation type="submission" date="2021-06" db="EMBL/GenBank/DDBJ databases">
        <authorList>
            <person name="Kallberg Y."/>
            <person name="Tangrot J."/>
            <person name="Rosling A."/>
        </authorList>
    </citation>
    <scope>NUCLEOTIDE SEQUENCE</scope>
    <source>
        <strain evidence="1">MA453B</strain>
    </source>
</reference>
<keyword evidence="2" id="KW-1185">Reference proteome</keyword>
<feature type="non-terminal residue" evidence="1">
    <location>
        <position position="230"/>
    </location>
</feature>
<dbReference type="AlphaFoldDB" id="A0A9N9JPY0"/>
<dbReference type="EMBL" id="CAJVPY010027932">
    <property type="protein sequence ID" value="CAG8791848.1"/>
    <property type="molecule type" value="Genomic_DNA"/>
</dbReference>